<evidence type="ECO:0000256" key="3">
    <source>
        <dbReference type="RuleBase" id="RU362132"/>
    </source>
</evidence>
<evidence type="ECO:0000259" key="6">
    <source>
        <dbReference type="Pfam" id="PF02776"/>
    </source>
</evidence>
<dbReference type="GO" id="GO:0009099">
    <property type="term" value="P:L-valine biosynthetic process"/>
    <property type="evidence" value="ECO:0007669"/>
    <property type="project" value="TreeGrafter"/>
</dbReference>
<proteinExistence type="inferred from homology"/>
<comment type="similarity">
    <text evidence="1 3">Belongs to the TPP enzyme family.</text>
</comment>
<evidence type="ECO:0000259" key="5">
    <source>
        <dbReference type="Pfam" id="PF02775"/>
    </source>
</evidence>
<dbReference type="CDD" id="cd07035">
    <property type="entry name" value="TPP_PYR_POX_like"/>
    <property type="match status" value="1"/>
</dbReference>
<dbReference type="GO" id="GO:0005739">
    <property type="term" value="C:mitochondrion"/>
    <property type="evidence" value="ECO:0007669"/>
    <property type="project" value="TreeGrafter"/>
</dbReference>
<feature type="domain" description="Thiamine pyrophosphate enzyme central" evidence="4">
    <location>
        <begin position="210"/>
        <end position="314"/>
    </location>
</feature>
<dbReference type="Pfam" id="PF02775">
    <property type="entry name" value="TPP_enzyme_C"/>
    <property type="match status" value="1"/>
</dbReference>
<dbReference type="Proteomes" id="UP000326198">
    <property type="component" value="Unassembled WGS sequence"/>
</dbReference>
<dbReference type="NCBIfam" id="NF006203">
    <property type="entry name" value="PRK08327.1"/>
    <property type="match status" value="1"/>
</dbReference>
<dbReference type="SUPFAM" id="SSF52467">
    <property type="entry name" value="DHS-like NAD/FAD-binding domain"/>
    <property type="match status" value="1"/>
</dbReference>
<dbReference type="InterPro" id="IPR011766">
    <property type="entry name" value="TPP_enzyme_TPP-bd"/>
</dbReference>
<dbReference type="GO" id="GO:0050660">
    <property type="term" value="F:flavin adenine dinucleotide binding"/>
    <property type="evidence" value="ECO:0007669"/>
    <property type="project" value="TreeGrafter"/>
</dbReference>
<keyword evidence="2 3" id="KW-0786">Thiamine pyrophosphate</keyword>
<dbReference type="InterPro" id="IPR029035">
    <property type="entry name" value="DHS-like_NAD/FAD-binding_dom"/>
</dbReference>
<reference evidence="7 8" key="1">
    <citation type="submission" date="2019-04" db="EMBL/GenBank/DDBJ databases">
        <title>Friends and foes A comparative genomics studyof 23 Aspergillus species from section Flavi.</title>
        <authorList>
            <consortium name="DOE Joint Genome Institute"/>
            <person name="Kjaerbolling I."/>
            <person name="Vesth T."/>
            <person name="Frisvad J.C."/>
            <person name="Nybo J.L."/>
            <person name="Theobald S."/>
            <person name="Kildgaard S."/>
            <person name="Isbrandt T."/>
            <person name="Kuo A."/>
            <person name="Sato A."/>
            <person name="Lyhne E.K."/>
            <person name="Kogle M.E."/>
            <person name="Wiebenga A."/>
            <person name="Kun R.S."/>
            <person name="Lubbers R.J."/>
            <person name="Makela M.R."/>
            <person name="Barry K."/>
            <person name="Chovatia M."/>
            <person name="Clum A."/>
            <person name="Daum C."/>
            <person name="Haridas S."/>
            <person name="He G."/>
            <person name="LaButti K."/>
            <person name="Lipzen A."/>
            <person name="Mondo S."/>
            <person name="Riley R."/>
            <person name="Salamov A."/>
            <person name="Simmons B.A."/>
            <person name="Magnuson J.K."/>
            <person name="Henrissat B."/>
            <person name="Mortensen U.H."/>
            <person name="Larsen T.O."/>
            <person name="Devries R.P."/>
            <person name="Grigoriev I.V."/>
            <person name="Machida M."/>
            <person name="Baker S.E."/>
            <person name="Andersen M.R."/>
        </authorList>
    </citation>
    <scope>NUCLEOTIDE SEQUENCE [LARGE SCALE GENOMIC DNA]</scope>
    <source>
        <strain evidence="7 8">IBT 29228</strain>
    </source>
</reference>
<dbReference type="OrthoDB" id="2867507at2759"/>
<dbReference type="GO" id="GO:0030976">
    <property type="term" value="F:thiamine pyrophosphate binding"/>
    <property type="evidence" value="ECO:0007669"/>
    <property type="project" value="InterPro"/>
</dbReference>
<dbReference type="PANTHER" id="PTHR18968:SF164">
    <property type="entry name" value="PYRUVATE DECARBOXYLASE"/>
    <property type="match status" value="1"/>
</dbReference>
<dbReference type="GO" id="GO:0005948">
    <property type="term" value="C:acetolactate synthase complex"/>
    <property type="evidence" value="ECO:0007669"/>
    <property type="project" value="TreeGrafter"/>
</dbReference>
<dbReference type="InterPro" id="IPR029061">
    <property type="entry name" value="THDP-binding"/>
</dbReference>
<dbReference type="InterPro" id="IPR045229">
    <property type="entry name" value="TPP_enz"/>
</dbReference>
<evidence type="ECO:0000313" key="7">
    <source>
        <dbReference type="EMBL" id="KAE8379896.1"/>
    </source>
</evidence>
<accession>A0A5N7BDP0</accession>
<dbReference type="Gene3D" id="3.40.50.970">
    <property type="match status" value="2"/>
</dbReference>
<feature type="domain" description="Thiamine pyrophosphate enzyme N-terminal TPP-binding" evidence="6">
    <location>
        <begin position="5"/>
        <end position="135"/>
    </location>
</feature>
<dbReference type="SUPFAM" id="SSF52518">
    <property type="entry name" value="Thiamin diphosphate-binding fold (THDP-binding)"/>
    <property type="match status" value="2"/>
</dbReference>
<sequence>MVYTASFAFFEALWEAGVTHVFANLGSDHPSILEAMVKGQKEKPDEFPKIITCPNEMVALSMADGYARLTGKPQCVIVHVDVGTQGLAAAVHNASCGRAPVLIFAGLSPFTIEGEMRGSRTEYIHWIQDVPDQKQIVSQYCRYSGEIRSGKNVKQIVNRALQFAMSDPKGPVYLAGAREVMEEEIEPYKVNQTVWGPVAPSALPAEGVELIASELAAAKEPLVIVGYSGRETKGVEELVKLADTFKGVRVLDTGGCDMCFPSDHPAWLGMRFGIHEAIKTADVILVADCDVPWIPTQCKPSDSAKIIHVDVDPLKQQMPVFYLPSMATFRAESATAFKQINEYVAANDSLKQMLDSEQQASLGKSREEEYKKIRQGITDLAVVPSGGNTDLNVSYLINQVRNTCPADTIWAIESVTLTTFVADQIAATLPKSWINCGGGGLGWSGGGALGIKLATDHENGGRNKGKFVCQIVGDGTYLFSVPGSVYWISRRYNIPILTIVLNNKGWNAPRRSMLLVHPEGDGSRATNEDLNISFAPTPDYPGIAKAAAGGEIWAGTATTVSELAKMLPDAVKAVQSGTTAVLEAQLDGVIGKHVNKN</sequence>
<keyword evidence="8" id="KW-1185">Reference proteome</keyword>
<name>A0A5N7BDP0_9EURO</name>
<evidence type="ECO:0000313" key="8">
    <source>
        <dbReference type="Proteomes" id="UP000326198"/>
    </source>
</evidence>
<dbReference type="InterPro" id="IPR012001">
    <property type="entry name" value="Thiamin_PyroP_enz_TPP-bd_dom"/>
</dbReference>
<evidence type="ECO:0000256" key="1">
    <source>
        <dbReference type="ARBA" id="ARBA00007812"/>
    </source>
</evidence>
<dbReference type="InterPro" id="IPR012000">
    <property type="entry name" value="Thiamin_PyroP_enz_cen_dom"/>
</dbReference>
<dbReference type="GO" id="GO:0003984">
    <property type="term" value="F:acetolactate synthase activity"/>
    <property type="evidence" value="ECO:0007669"/>
    <property type="project" value="TreeGrafter"/>
</dbReference>
<dbReference type="AlphaFoldDB" id="A0A5N7BDP0"/>
<protein>
    <submittedName>
        <fullName evidence="7">Thiamine pyrophosphate enzyme, N-terminal TPP binding domain-containing protein</fullName>
    </submittedName>
</protein>
<organism evidence="7 8">
    <name type="scientific">Aspergillus bertholletiae</name>
    <dbReference type="NCBI Taxonomy" id="1226010"/>
    <lineage>
        <taxon>Eukaryota</taxon>
        <taxon>Fungi</taxon>
        <taxon>Dikarya</taxon>
        <taxon>Ascomycota</taxon>
        <taxon>Pezizomycotina</taxon>
        <taxon>Eurotiomycetes</taxon>
        <taxon>Eurotiomycetidae</taxon>
        <taxon>Eurotiales</taxon>
        <taxon>Aspergillaceae</taxon>
        <taxon>Aspergillus</taxon>
        <taxon>Aspergillus subgen. Circumdati</taxon>
    </lineage>
</organism>
<dbReference type="Pfam" id="PF00205">
    <property type="entry name" value="TPP_enzyme_M"/>
    <property type="match status" value="1"/>
</dbReference>
<dbReference type="PANTHER" id="PTHR18968">
    <property type="entry name" value="THIAMINE PYROPHOSPHATE ENZYMES"/>
    <property type="match status" value="1"/>
</dbReference>
<dbReference type="Pfam" id="PF02776">
    <property type="entry name" value="TPP_enzyme_N"/>
    <property type="match status" value="1"/>
</dbReference>
<dbReference type="GO" id="GO:0009097">
    <property type="term" value="P:isoleucine biosynthetic process"/>
    <property type="evidence" value="ECO:0007669"/>
    <property type="project" value="TreeGrafter"/>
</dbReference>
<dbReference type="Gene3D" id="3.40.50.1220">
    <property type="entry name" value="TPP-binding domain"/>
    <property type="match status" value="1"/>
</dbReference>
<gene>
    <name evidence="7" type="ORF">BDV26DRAFT_258458</name>
</gene>
<dbReference type="EMBL" id="ML736188">
    <property type="protein sequence ID" value="KAE8379896.1"/>
    <property type="molecule type" value="Genomic_DNA"/>
</dbReference>
<evidence type="ECO:0000259" key="4">
    <source>
        <dbReference type="Pfam" id="PF00205"/>
    </source>
</evidence>
<evidence type="ECO:0000256" key="2">
    <source>
        <dbReference type="ARBA" id="ARBA00023052"/>
    </source>
</evidence>
<feature type="domain" description="Thiamine pyrophosphate enzyme TPP-binding" evidence="5">
    <location>
        <begin position="421"/>
        <end position="582"/>
    </location>
</feature>
<dbReference type="GO" id="GO:0000287">
    <property type="term" value="F:magnesium ion binding"/>
    <property type="evidence" value="ECO:0007669"/>
    <property type="project" value="InterPro"/>
</dbReference>